<sequence>MTGGDICESVVAFSMANNKRHRRTPPHSRRTRRGSASRAREPQWPEAGRYRMDVTQALDNGRPLAIASVASHVVEAARNGLMRSPTTRQRLPDLAHFVDELMDNDVAETTALPHAIAVR</sequence>
<feature type="region of interest" description="Disordered" evidence="1">
    <location>
        <begin position="15"/>
        <end position="46"/>
    </location>
</feature>
<dbReference type="AlphaFoldDB" id="W6JZL4"/>
<name>W6JZL4_9MICO</name>
<organism evidence="2 3">
    <name type="scientific">Nostocoides australiense Ben110</name>
    <dbReference type="NCBI Taxonomy" id="1193182"/>
    <lineage>
        <taxon>Bacteria</taxon>
        <taxon>Bacillati</taxon>
        <taxon>Actinomycetota</taxon>
        <taxon>Actinomycetes</taxon>
        <taxon>Micrococcales</taxon>
        <taxon>Intrasporangiaceae</taxon>
        <taxon>Nostocoides</taxon>
    </lineage>
</organism>
<protein>
    <submittedName>
        <fullName evidence="2">Uncharacterized protein</fullName>
    </submittedName>
</protein>
<dbReference type="Proteomes" id="UP000035763">
    <property type="component" value="Unassembled WGS sequence"/>
</dbReference>
<evidence type="ECO:0000313" key="3">
    <source>
        <dbReference type="Proteomes" id="UP000035763"/>
    </source>
</evidence>
<evidence type="ECO:0000256" key="1">
    <source>
        <dbReference type="SAM" id="MobiDB-lite"/>
    </source>
</evidence>
<comment type="caution">
    <text evidence="2">The sequence shown here is derived from an EMBL/GenBank/DDBJ whole genome shotgun (WGS) entry which is preliminary data.</text>
</comment>
<proteinExistence type="predicted"/>
<accession>W6JZL4</accession>
<gene>
    <name evidence="2" type="ORF">BN11_4660010</name>
</gene>
<reference evidence="2 3" key="1">
    <citation type="journal article" date="2013" name="ISME J.">
        <title>A metabolic model for members of the genus Tetrasphaera involved in enhanced biological phosphorus removal.</title>
        <authorList>
            <person name="Kristiansen R."/>
            <person name="Nguyen H.T.T."/>
            <person name="Saunders A.M."/>
            <person name="Nielsen J.L."/>
            <person name="Wimmer R."/>
            <person name="Le V.Q."/>
            <person name="McIlroy S.J."/>
            <person name="Petrovski S."/>
            <person name="Seviour R.J."/>
            <person name="Calteau A."/>
            <person name="Nielsen K.L."/>
            <person name="Nielsen P.H."/>
        </authorList>
    </citation>
    <scope>NUCLEOTIDE SEQUENCE [LARGE SCALE GENOMIC DNA]</scope>
    <source>
        <strain evidence="2 3">Ben110</strain>
    </source>
</reference>
<dbReference type="EMBL" id="CAJA01000408">
    <property type="protein sequence ID" value="CCH74652.1"/>
    <property type="molecule type" value="Genomic_DNA"/>
</dbReference>
<keyword evidence="3" id="KW-1185">Reference proteome</keyword>
<feature type="compositionally biased region" description="Basic residues" evidence="1">
    <location>
        <begin position="18"/>
        <end position="35"/>
    </location>
</feature>
<evidence type="ECO:0000313" key="2">
    <source>
        <dbReference type="EMBL" id="CCH74652.1"/>
    </source>
</evidence>
<dbReference type="STRING" id="1193182.BN11_4660010"/>